<evidence type="ECO:0000313" key="2">
    <source>
        <dbReference type="EMBL" id="EFH07311.1"/>
    </source>
</evidence>
<dbReference type="AlphaFoldDB" id="D5Q3Z1"/>
<dbReference type="HOGENOM" id="CLU_2718784_0_0_9"/>
<dbReference type="Proteomes" id="UP000003227">
    <property type="component" value="Unassembled WGS sequence"/>
</dbReference>
<name>D5Q3Z1_CLODI</name>
<keyword evidence="1" id="KW-0472">Membrane</keyword>
<keyword evidence="1" id="KW-0812">Transmembrane</keyword>
<accession>D5Q3Z1</accession>
<feature type="transmembrane region" description="Helical" evidence="1">
    <location>
        <begin position="21"/>
        <end position="41"/>
    </location>
</feature>
<evidence type="ECO:0000256" key="1">
    <source>
        <dbReference type="SAM" id="Phobius"/>
    </source>
</evidence>
<feature type="transmembrane region" description="Helical" evidence="1">
    <location>
        <begin position="53"/>
        <end position="75"/>
    </location>
</feature>
<evidence type="ECO:0000313" key="3">
    <source>
        <dbReference type="Proteomes" id="UP000003227"/>
    </source>
</evidence>
<dbReference type="EMBL" id="ADNX01000039">
    <property type="protein sequence ID" value="EFH07311.1"/>
    <property type="molecule type" value="Genomic_DNA"/>
</dbReference>
<sequence>MVKCTKLIGGVITMKKNILGVLLPLLTMIIIFVLSFENIITNSLGLSDMDIKGILISGVVLYIPVSFLVNGIICAKKQIKWKISK</sequence>
<gene>
    <name evidence="2" type="ORF">HMPREF0220_1623</name>
</gene>
<comment type="caution">
    <text evidence="2">The sequence shown here is derived from an EMBL/GenBank/DDBJ whole genome shotgun (WGS) entry which is preliminary data.</text>
</comment>
<proteinExistence type="predicted"/>
<reference evidence="2 3" key="1">
    <citation type="submission" date="2010-05" db="EMBL/GenBank/DDBJ databases">
        <authorList>
            <person name="Qin X."/>
            <person name="Bachman B."/>
            <person name="Battles P."/>
            <person name="Bell A."/>
            <person name="Bess C."/>
            <person name="Bickham C."/>
            <person name="Chaboub L."/>
            <person name="Chen D."/>
            <person name="Coyle M."/>
            <person name="Deiros D.R."/>
            <person name="Dinh H."/>
            <person name="Forbes L."/>
            <person name="Fowler G."/>
            <person name="Francisco L."/>
            <person name="Fu Q."/>
            <person name="Gubbala S."/>
            <person name="Hale W."/>
            <person name="Han Y."/>
            <person name="Hemphill L."/>
            <person name="Highlander S.K."/>
            <person name="Hirani K."/>
            <person name="Hogues M."/>
            <person name="Jackson L."/>
            <person name="Jakkamsetti A."/>
            <person name="Javaid M."/>
            <person name="Jiang H."/>
            <person name="Korchina V."/>
            <person name="Kovar C."/>
            <person name="Lara F."/>
            <person name="Lee S."/>
            <person name="Mata R."/>
            <person name="Mathew T."/>
            <person name="Moen C."/>
            <person name="Morales K."/>
            <person name="Munidasa M."/>
            <person name="Nazareth L."/>
            <person name="Ngo R."/>
            <person name="Nguyen L."/>
            <person name="Okwuonu G."/>
            <person name="Ongeri F."/>
            <person name="Patil S."/>
            <person name="Petrosino J."/>
            <person name="Pham C."/>
            <person name="Pham P."/>
            <person name="Pu L.-L."/>
            <person name="Puazo M."/>
            <person name="Raj R."/>
            <person name="Reid J."/>
            <person name="Rouhana J."/>
            <person name="Saada N."/>
            <person name="Shang Y."/>
            <person name="Simmons D."/>
            <person name="Thornton R."/>
            <person name="Warren J."/>
            <person name="Weissenberger G."/>
            <person name="Zhang J."/>
            <person name="Zhang L."/>
            <person name="Zhou C."/>
            <person name="Zhu D."/>
            <person name="Muzny D."/>
            <person name="Worley K."/>
            <person name="Gibbs R."/>
        </authorList>
    </citation>
    <scope>NUCLEOTIDE SEQUENCE [LARGE SCALE GENOMIC DNA]</scope>
    <source>
        <strain evidence="2 3">NAP08</strain>
    </source>
</reference>
<keyword evidence="1" id="KW-1133">Transmembrane helix</keyword>
<organism evidence="2 3">
    <name type="scientific">Clostridioides difficile NAP08</name>
    <dbReference type="NCBI Taxonomy" id="525259"/>
    <lineage>
        <taxon>Bacteria</taxon>
        <taxon>Bacillati</taxon>
        <taxon>Bacillota</taxon>
        <taxon>Clostridia</taxon>
        <taxon>Peptostreptococcales</taxon>
        <taxon>Peptostreptococcaceae</taxon>
        <taxon>Clostridioides</taxon>
    </lineage>
</organism>
<protein>
    <submittedName>
        <fullName evidence="2">Uncharacterized protein</fullName>
    </submittedName>
</protein>